<keyword evidence="1" id="KW-0472">Membrane</keyword>
<feature type="transmembrane region" description="Helical" evidence="1">
    <location>
        <begin position="100"/>
        <end position="117"/>
    </location>
</feature>
<feature type="transmembrane region" description="Helical" evidence="1">
    <location>
        <begin position="61"/>
        <end position="80"/>
    </location>
</feature>
<gene>
    <name evidence="2" type="ORF">METZ01_LOCUS122988</name>
</gene>
<name>A0A381XZE2_9ZZZZ</name>
<dbReference type="AlphaFoldDB" id="A0A381XZE2"/>
<organism evidence="2">
    <name type="scientific">marine metagenome</name>
    <dbReference type="NCBI Taxonomy" id="408172"/>
    <lineage>
        <taxon>unclassified sequences</taxon>
        <taxon>metagenomes</taxon>
        <taxon>ecological metagenomes</taxon>
    </lineage>
</organism>
<evidence type="ECO:0000313" key="2">
    <source>
        <dbReference type="EMBL" id="SVA70134.1"/>
    </source>
</evidence>
<reference evidence="2" key="1">
    <citation type="submission" date="2018-05" db="EMBL/GenBank/DDBJ databases">
        <authorList>
            <person name="Lanie J.A."/>
            <person name="Ng W.-L."/>
            <person name="Kazmierczak K.M."/>
            <person name="Andrzejewski T.M."/>
            <person name="Davidsen T.M."/>
            <person name="Wayne K.J."/>
            <person name="Tettelin H."/>
            <person name="Glass J.I."/>
            <person name="Rusch D."/>
            <person name="Podicherti R."/>
            <person name="Tsui H.-C.T."/>
            <person name="Winkler M.E."/>
        </authorList>
    </citation>
    <scope>NUCLEOTIDE SEQUENCE</scope>
</reference>
<keyword evidence="1" id="KW-1133">Transmembrane helix</keyword>
<dbReference type="Pfam" id="PF11351">
    <property type="entry name" value="GTA_holin_3TM"/>
    <property type="match status" value="1"/>
</dbReference>
<keyword evidence="1" id="KW-0812">Transmembrane</keyword>
<accession>A0A381XZE2</accession>
<evidence type="ECO:0008006" key="3">
    <source>
        <dbReference type="Google" id="ProtNLM"/>
    </source>
</evidence>
<sequence length="124" mass="13588">MPIVTKVLDRLIPDKVEAAKVQAELEAELVKSATTIQAEIVKINQLDATGISAMQRTWRPAIGWSCALGVFWTFVGYPFTSWILQLLGNDVPVPTVPTDLIFEMTIALLGLGSLRTYEKSKGIA</sequence>
<proteinExistence type="predicted"/>
<evidence type="ECO:0000256" key="1">
    <source>
        <dbReference type="SAM" id="Phobius"/>
    </source>
</evidence>
<protein>
    <recommendedName>
        <fullName evidence="3">Holin of 3TMs, for gene-transfer release</fullName>
    </recommendedName>
</protein>
<dbReference type="InterPro" id="IPR021497">
    <property type="entry name" value="GTA_holin_3TM"/>
</dbReference>
<dbReference type="EMBL" id="UINC01016938">
    <property type="protein sequence ID" value="SVA70134.1"/>
    <property type="molecule type" value="Genomic_DNA"/>
</dbReference>